<dbReference type="AlphaFoldDB" id="E1Y8R3"/>
<protein>
    <submittedName>
        <fullName evidence="1">Uncharacterized protein</fullName>
    </submittedName>
</protein>
<evidence type="ECO:0000313" key="1">
    <source>
        <dbReference type="EMBL" id="CBX26957.1"/>
    </source>
</evidence>
<dbReference type="EMBL" id="FR695864">
    <property type="protein sequence ID" value="CBX26957.1"/>
    <property type="molecule type" value="Genomic_DNA"/>
</dbReference>
<sequence length="36" mass="4354">MTKLNLPVKTAFFFYQTEDGCIRIETRMQDETVWQI</sequence>
<gene>
    <name evidence="1" type="ORF">N47_A09860</name>
</gene>
<organism evidence="1">
    <name type="scientific">uncultured Desulfobacterium sp</name>
    <dbReference type="NCBI Taxonomy" id="201089"/>
    <lineage>
        <taxon>Bacteria</taxon>
        <taxon>Pseudomonadati</taxon>
        <taxon>Thermodesulfobacteriota</taxon>
        <taxon>Desulfobacteria</taxon>
        <taxon>Desulfobacterales</taxon>
        <taxon>Desulfobacteriaceae</taxon>
        <taxon>Desulfobacterium</taxon>
        <taxon>environmental samples</taxon>
    </lineage>
</organism>
<proteinExistence type="predicted"/>
<reference evidence="1" key="1">
    <citation type="journal article" date="2011" name="Environ. Microbiol.">
        <title>Genomic insights into the metabolic potential of the polycyclic aromatic hydrocarbon degrading sulfate-reducing Deltaproteobacterium N47.</title>
        <authorList>
            <person name="Bergmann F."/>
            <person name="Selesi D."/>
            <person name="Weinmaier T."/>
            <person name="Tischler P."/>
            <person name="Rattei T."/>
            <person name="Meckenstock R.U."/>
        </authorList>
    </citation>
    <scope>NUCLEOTIDE SEQUENCE</scope>
</reference>
<accession>E1Y8R3</accession>
<name>E1Y8R3_9BACT</name>